<evidence type="ECO:0000313" key="2">
    <source>
        <dbReference type="EMBL" id="MBB5109729.1"/>
    </source>
</evidence>
<dbReference type="RefSeq" id="WP_184926722.1">
    <property type="nucleotide sequence ID" value="NZ_BMSQ01000042.1"/>
</dbReference>
<comment type="caution">
    <text evidence="2">The sequence shown here is derived from an EMBL/GenBank/DDBJ whole genome shotgun (WGS) entry which is preliminary data.</text>
</comment>
<dbReference type="Proteomes" id="UP000549009">
    <property type="component" value="Unassembled WGS sequence"/>
</dbReference>
<protein>
    <submittedName>
        <fullName evidence="2">Uncharacterized protein</fullName>
    </submittedName>
</protein>
<proteinExistence type="predicted"/>
<gene>
    <name evidence="2" type="ORF">FHS40_008859</name>
</gene>
<feature type="region of interest" description="Disordered" evidence="1">
    <location>
        <begin position="134"/>
        <end position="153"/>
    </location>
</feature>
<evidence type="ECO:0000256" key="1">
    <source>
        <dbReference type="SAM" id="MobiDB-lite"/>
    </source>
</evidence>
<dbReference type="EMBL" id="JACHJD010000036">
    <property type="protein sequence ID" value="MBB5109729.1"/>
    <property type="molecule type" value="Genomic_DNA"/>
</dbReference>
<dbReference type="AlphaFoldDB" id="A0A7W8B3K4"/>
<sequence length="153" mass="16976">MLAARYNTIARFVPGLLKAFTFEASAVGEPVLDAIGFVESLKGRRRPIQAWEVPAKVLTSAWRRLVFPPPPMPVGSVGKRALVVASAEDLRTALHRHEVFVPGLHKWGNPNARLLQDAAWEAARTRVCEELDLDPEARQDSWQVDRPPGPRAP</sequence>
<keyword evidence="3" id="KW-1185">Reference proteome</keyword>
<reference evidence="2 3" key="1">
    <citation type="submission" date="2020-08" db="EMBL/GenBank/DDBJ databases">
        <title>Genomic Encyclopedia of Type Strains, Phase III (KMG-III): the genomes of soil and plant-associated and newly described type strains.</title>
        <authorList>
            <person name="Whitman W."/>
        </authorList>
    </citation>
    <scope>NUCLEOTIDE SEQUENCE [LARGE SCALE GENOMIC DNA]</scope>
    <source>
        <strain evidence="2 3">CECT 3146</strain>
    </source>
</reference>
<accession>A0A7W8B3K4</accession>
<name>A0A7W8B3K4_STRST</name>
<organism evidence="2 3">
    <name type="scientific">Streptomyces spectabilis</name>
    <dbReference type="NCBI Taxonomy" id="68270"/>
    <lineage>
        <taxon>Bacteria</taxon>
        <taxon>Bacillati</taxon>
        <taxon>Actinomycetota</taxon>
        <taxon>Actinomycetes</taxon>
        <taxon>Kitasatosporales</taxon>
        <taxon>Streptomycetaceae</taxon>
        <taxon>Streptomyces</taxon>
    </lineage>
</organism>
<evidence type="ECO:0000313" key="3">
    <source>
        <dbReference type="Proteomes" id="UP000549009"/>
    </source>
</evidence>